<dbReference type="Pfam" id="PF14292">
    <property type="entry name" value="SusE"/>
    <property type="match status" value="1"/>
</dbReference>
<proteinExistence type="predicted"/>
<dbReference type="RefSeq" id="WP_073411945.1">
    <property type="nucleotide sequence ID" value="NZ_FQWH01000026.1"/>
</dbReference>
<keyword evidence="1" id="KW-0732">Signal</keyword>
<sequence>MKKNKNYIVWTRCAIVFLLFLSAALSSCSNDDLQAKNFSADVLKLTLSSTDMVLDQSMFQQKFSFKWSTGDNKGTGASISYKLEIDKKENNFANAVEYDFGKNRYDFDINVATLNSILLTTFNGEAGKAIALQARITATFGDKGVAPQTSVVDFNLTPYKPLSTELFMVGDASPNGWDITKASALTAQTANPVVFVYSGQLSKGKFKFAVNTDSCFCQDFYTKDGADAGKLVYNSGGSGSDLQWEITKAGLYKITVNILKLTIVIEEQSSPAFTQLWIVGDASPSGWNIDTPEAFTVTDNPFIFTYEATLIPGNFKILAGAKGNWCGEWFRPLVNNQVLTETGVAQNSGCDVDNSWQVTTQTAGRYKITLDISTNVIKITPVEVYLIGSATPNGWNMGSLLPMTKNGSVYTYSGPLTAGEFKFTKYNTNWCEGTEITAVSANQAITNTNFTIRDKCDGDDNKWVVSAAQAGNHTITLDLSTNVLTIN</sequence>
<evidence type="ECO:0000313" key="3">
    <source>
        <dbReference type="EMBL" id="SHH84016.1"/>
    </source>
</evidence>
<dbReference type="GO" id="GO:2001070">
    <property type="term" value="F:starch binding"/>
    <property type="evidence" value="ECO:0007669"/>
    <property type="project" value="InterPro"/>
</dbReference>
<dbReference type="AlphaFoldDB" id="A0A1M5W943"/>
<reference evidence="3 4" key="1">
    <citation type="submission" date="2016-11" db="EMBL/GenBank/DDBJ databases">
        <authorList>
            <person name="Jaros S."/>
            <person name="Januszkiewicz K."/>
            <person name="Wedrychowicz H."/>
        </authorList>
    </citation>
    <scope>NUCLEOTIDE SEQUENCE [LARGE SCALE GENOMIC DNA]</scope>
    <source>
        <strain evidence="3 4">DSM 6792</strain>
    </source>
</reference>
<evidence type="ECO:0000256" key="1">
    <source>
        <dbReference type="SAM" id="SignalP"/>
    </source>
</evidence>
<dbReference type="InterPro" id="IPR025970">
    <property type="entry name" value="SusE"/>
</dbReference>
<dbReference type="PROSITE" id="PS51257">
    <property type="entry name" value="PROKAR_LIPOPROTEIN"/>
    <property type="match status" value="1"/>
</dbReference>
<feature type="domain" description="SusE outer membrane protein" evidence="2">
    <location>
        <begin position="41"/>
        <end position="136"/>
    </location>
</feature>
<feature type="signal peptide" evidence="1">
    <location>
        <begin position="1"/>
        <end position="29"/>
    </location>
</feature>
<dbReference type="EMBL" id="FQWH01000026">
    <property type="protein sequence ID" value="SHH84016.1"/>
    <property type="molecule type" value="Genomic_DNA"/>
</dbReference>
<accession>A0A1M5W943</accession>
<protein>
    <recommendedName>
        <fullName evidence="2">SusE outer membrane protein domain-containing protein</fullName>
    </recommendedName>
</protein>
<name>A0A1M5W943_FLAJO</name>
<organism evidence="3 4">
    <name type="scientific">Flavobacterium johnsoniae</name>
    <name type="common">Cytophaga johnsonae</name>
    <dbReference type="NCBI Taxonomy" id="986"/>
    <lineage>
        <taxon>Bacteria</taxon>
        <taxon>Pseudomonadati</taxon>
        <taxon>Bacteroidota</taxon>
        <taxon>Flavobacteriia</taxon>
        <taxon>Flavobacteriales</taxon>
        <taxon>Flavobacteriaceae</taxon>
        <taxon>Flavobacterium</taxon>
    </lineage>
</organism>
<evidence type="ECO:0000259" key="2">
    <source>
        <dbReference type="Pfam" id="PF14292"/>
    </source>
</evidence>
<evidence type="ECO:0000313" key="4">
    <source>
        <dbReference type="Proteomes" id="UP000184112"/>
    </source>
</evidence>
<gene>
    <name evidence="3" type="ORF">SAMN05444388_1264</name>
</gene>
<dbReference type="Gene3D" id="2.60.40.3620">
    <property type="match status" value="3"/>
</dbReference>
<dbReference type="GO" id="GO:0019867">
    <property type="term" value="C:outer membrane"/>
    <property type="evidence" value="ECO:0007669"/>
    <property type="project" value="InterPro"/>
</dbReference>
<feature type="chain" id="PRO_5013064850" description="SusE outer membrane protein domain-containing protein" evidence="1">
    <location>
        <begin position="30"/>
        <end position="487"/>
    </location>
</feature>
<dbReference type="Proteomes" id="UP000184112">
    <property type="component" value="Unassembled WGS sequence"/>
</dbReference>